<dbReference type="InterPro" id="IPR002083">
    <property type="entry name" value="MATH/TRAF_dom"/>
</dbReference>
<feature type="domain" description="BTB" evidence="1">
    <location>
        <begin position="89"/>
        <end position="176"/>
    </location>
</feature>
<dbReference type="InterPro" id="IPR011333">
    <property type="entry name" value="SKP1/BTB/POZ_sf"/>
</dbReference>
<dbReference type="SUPFAM" id="SSF49599">
    <property type="entry name" value="TRAF domain-like"/>
    <property type="match status" value="1"/>
</dbReference>
<proteinExistence type="predicted"/>
<sequence length="278" mass="31875">MTDKITRNVQYTISIATKDCGELPMKSRTSKFNFTKQEGRGFPKFIKWDLLQDAIDANTQFVIRVELCELTLGECLPLGIALQEVTNRGDVDILTKENLEGSTFCLRAHRNVLCTLPYFDRKLNGTLRKKRNTLSTASLTTLVDAKRPSIDLQKFSRDAVSAMLEFVYDREIKKTMPKSINTRCEIYALAHYTENKALLSYMTNKITKENLQFNTLFDLLTIPNIDPVDGLYPRCLEFFNHKITETSSIPNLQAKLYDMDKQTLIDLLQISLSNLHTK</sequence>
<protein>
    <recommendedName>
        <fullName evidence="1">BTB domain-containing protein</fullName>
    </recommendedName>
</protein>
<dbReference type="InterPro" id="IPR000210">
    <property type="entry name" value="BTB/POZ_dom"/>
</dbReference>
<accession>A0AAD5UGL3</accession>
<dbReference type="CDD" id="cd18186">
    <property type="entry name" value="BTB_POZ_ZBTB_KLHL-like"/>
    <property type="match status" value="1"/>
</dbReference>
<keyword evidence="3" id="KW-1185">Reference proteome</keyword>
<organism evidence="2 3">
    <name type="scientific">Boothiomyces macroporosus</name>
    <dbReference type="NCBI Taxonomy" id="261099"/>
    <lineage>
        <taxon>Eukaryota</taxon>
        <taxon>Fungi</taxon>
        <taxon>Fungi incertae sedis</taxon>
        <taxon>Chytridiomycota</taxon>
        <taxon>Chytridiomycota incertae sedis</taxon>
        <taxon>Chytridiomycetes</taxon>
        <taxon>Rhizophydiales</taxon>
        <taxon>Terramycetaceae</taxon>
        <taxon>Boothiomyces</taxon>
    </lineage>
</organism>
<reference evidence="2" key="1">
    <citation type="submission" date="2020-05" db="EMBL/GenBank/DDBJ databases">
        <title>Phylogenomic resolution of chytrid fungi.</title>
        <authorList>
            <person name="Stajich J.E."/>
            <person name="Amses K."/>
            <person name="Simmons R."/>
            <person name="Seto K."/>
            <person name="Myers J."/>
            <person name="Bonds A."/>
            <person name="Quandt C.A."/>
            <person name="Barry K."/>
            <person name="Liu P."/>
            <person name="Grigoriev I."/>
            <person name="Longcore J.E."/>
            <person name="James T.Y."/>
        </authorList>
    </citation>
    <scope>NUCLEOTIDE SEQUENCE</scope>
    <source>
        <strain evidence="2">PLAUS21</strain>
    </source>
</reference>
<comment type="caution">
    <text evidence="2">The sequence shown here is derived from an EMBL/GenBank/DDBJ whole genome shotgun (WGS) entry which is preliminary data.</text>
</comment>
<evidence type="ECO:0000313" key="2">
    <source>
        <dbReference type="EMBL" id="KAJ3257169.1"/>
    </source>
</evidence>
<dbReference type="Gene3D" id="3.30.710.10">
    <property type="entry name" value="Potassium Channel Kv1.1, Chain A"/>
    <property type="match status" value="1"/>
</dbReference>
<dbReference type="PROSITE" id="PS50097">
    <property type="entry name" value="BTB"/>
    <property type="match status" value="1"/>
</dbReference>
<dbReference type="SUPFAM" id="SSF54695">
    <property type="entry name" value="POZ domain"/>
    <property type="match status" value="1"/>
</dbReference>
<evidence type="ECO:0000313" key="3">
    <source>
        <dbReference type="Proteomes" id="UP001210925"/>
    </source>
</evidence>
<dbReference type="Proteomes" id="UP001210925">
    <property type="component" value="Unassembled WGS sequence"/>
</dbReference>
<dbReference type="CDD" id="cd00121">
    <property type="entry name" value="MATH"/>
    <property type="match status" value="1"/>
</dbReference>
<dbReference type="EMBL" id="JADGKB010000041">
    <property type="protein sequence ID" value="KAJ3257169.1"/>
    <property type="molecule type" value="Genomic_DNA"/>
</dbReference>
<dbReference type="Gene3D" id="2.60.210.10">
    <property type="entry name" value="Apoptosis, Tumor Necrosis Factor Receptor Associated Protein 2, Chain A"/>
    <property type="match status" value="1"/>
</dbReference>
<gene>
    <name evidence="2" type="ORF">HK103_004867</name>
</gene>
<evidence type="ECO:0000259" key="1">
    <source>
        <dbReference type="PROSITE" id="PS50097"/>
    </source>
</evidence>
<dbReference type="AlphaFoldDB" id="A0AAD5UGL3"/>
<name>A0AAD5UGL3_9FUNG</name>
<dbReference type="InterPro" id="IPR008974">
    <property type="entry name" value="TRAF-like"/>
</dbReference>